<protein>
    <submittedName>
        <fullName evidence="3">BZ3500_MvSof-1268-A1-R1_Chr1-3g01784 protein</fullName>
    </submittedName>
</protein>
<proteinExistence type="predicted"/>
<dbReference type="Gene3D" id="3.60.10.10">
    <property type="entry name" value="Endonuclease/exonuclease/phosphatase"/>
    <property type="match status" value="2"/>
</dbReference>
<feature type="domain" description="Reverse transcriptase" evidence="2">
    <location>
        <begin position="2570"/>
        <end position="2855"/>
    </location>
</feature>
<keyword evidence="4" id="KW-1185">Reference proteome</keyword>
<dbReference type="Pfam" id="PF00078">
    <property type="entry name" value="RVT_1"/>
    <property type="match status" value="2"/>
</dbReference>
<feature type="compositionally biased region" description="Polar residues" evidence="1">
    <location>
        <begin position="21"/>
        <end position="32"/>
    </location>
</feature>
<feature type="region of interest" description="Disordered" evidence="1">
    <location>
        <begin position="1"/>
        <end position="46"/>
    </location>
</feature>
<dbReference type="PROSITE" id="PS50878">
    <property type="entry name" value="RT_POL"/>
    <property type="match status" value="2"/>
</dbReference>
<dbReference type="EMBL" id="FMWP01000014">
    <property type="protein sequence ID" value="SCZ90112.1"/>
    <property type="molecule type" value="Genomic_DNA"/>
</dbReference>
<sequence length="3388" mass="377592">MPDPPGADAPPPEDLLGGNGASDSSLNTQTREAVTGGTANPPAWSPEATQVRLDHEKLMKKTFQVLGIVPSSKSTRRLMVLMHDASTPPSQAPALARAAQRAVRNDAAPASNVIRVIMDGPGSPRGPVQTALRKHFGLAETPFMFARPEGVVLDPEVEKLFSKCVKLNPIVTKATKRFPIARHMYELVFESEQACLEAASAGPFPYHGKEMVTELPSASPLNHVVQVRFTLPSSSSAIPASVLRKSLDDAITLSFGRAGRTQGYTLMQLQRGLAVDPNGDPMAMTEDGFHCAYLRLHADLFQGSIETQKAALNAALPQEIEILGAKYGLRHEFETHYCAVCDRAGHQWGACRKPVSTPATAAPVPGASTSTSTSTTGFRVAGKNGKHGGPAALNSRVSGANMIQLGPRANPAGAVTANKDDANDGDDESVVSTEPEGGDTGEETSTCATLGSTKETQTTTAAPVSTPTSPSPLSGGTSGSSATSTTSIASTSPRRLRSSSAPGNRRVTRAGSAMILGASGGDGSGGNSSGGHRSENAVNQVKIIRYLKTLRPAPAAILLQEHHLSYNASREGFESAWPGACIRFTPHVLTLIPDGSPLAGHLLSSTPVVFAGAPRFDGRILRSVFRLEELDVEIINMYAPVQEDDRRDFFGLLHFNAPRPKILRILAGDLNDCPDVSVDRVSITDRAWTPVSHWQTLLSKIAFKALDTVRYVHPCTPAFTRPHYRGRGEERKICSWSRIDYILVQCSWANRLLSASTLFDAPCSDHRPVVATFALPTSNTDAEPPLSLPSTSDFISRLNPMVFDDQDFVASIPGVVDEVYRRLEGTAPLGDVYDAALRAVAVAGHARYRSTRADMRRLRAESQSVMEALEARGEHMNEAERDVYALAKSRLDQLAVKEAQWLRIRAHVPSVDSREGQSASIRTRLNRRSRQTSIVSLEDVDGTETVDMQEALGIASRHAQSLFTPDPARGDPTNARRSLLDPIRAAKCYDDDRSDPTFGRRLPRQARVALDEPFTLLEVEAALKKTDSGRSPGPSGIPYELFKALPTYFAPKLLDLFNSIWEGGKMTASLAEGLVRLLPKNKPGANLKSLGAYRPITLRETTYKVLSKVLVARLNGVLGELLPPAQHGFMPSRRSADAGSHLTLLLEKLKSLGTDVFPEGALLSLDQQSAYDRVDHAWIFEVFEAFGFGERFISLLRALYDPETLGVRYLVNGFPTDLVRLLCGLGQGDPLSCPVWNITFQPFLDALVRRGIALDLQKVWPGGPRAQLTHLAFADDAVVVVESPAALSKLQTLSQTWYEATNGKTNTDKTLVLPLGPNWLRDETAQALPTVQEGESFKWCGYAFFRHGDSKLFWTHVLDRIKAKTRAARDRTLSPSGKVFYANAHIISTVLHVLSFDIPPQWFIKAAETALTDFVWGGAGRNTVARDFVFQAREDGGLGLISIGDIVHSVALRFWDAVAGSDEAIWAPLARESWRSLVAATRDFSPWGFFSSTARVEKLYRDSTRWGAVVAAARVTVPTIKSELLTLPELLSLPPRLPSLYAEGAQHAYDDADAVAKFAQIADLYWRDEGKGWALVGHRRGFWQHSKEPALQHEHVWSRVGQLLKAKALLPKTALRPARIPLKEAPRPRCFNFFGLSRPFTIRKLRRLVNKVRFPGREDRVKRFPDGTSQSDRKRFWRWLHDRFASAVEQDTHWRLMYDVTPTRKRQHTQGHASSPTCLFCGNDAAVIETVSHYFFECAYSTSFWGGVLRILLDKLGIEDTDVDPSTFTPEQLTMGLPLLRGRGRTTSKWMWVRLACAIGFQRLHLLRWRVHQRFELDNVVAPPSLPSALRAFERDFLSRAGFVPGVRDWERFSFLDGSASRVDHRSFALVKIYGMDREERSLVFLPALETQPREDIRRCRGDEANWVEQARLERDQSIERRLNAETPPLVRHNFATWDEDGEIRSINIRGTAAKFKKQVMKRSQTAADLSDPSDEPTDAKRVIIKGKSRVVVKDGIEGRRVTRSMSAAAAMQVEVTKVDRGKGRGVAEEKRWSDHEPEDDRLDLDYPLMIKHTIITWNVRRGMGVPEKRRNIYTYLSTFKASAILLQEHFIRPQFWQLIKDEYEGKLFINQHCLTLIPADSPLIDAELLRTHSALDGRLLVTSFRLRGDIKILEINNLYAPVDPKQRAKFFDKLILHKTQKSHLRLLGGDLNDCPRPEVDRRNQSRRGHHWPILMGKLDSAYTDCIRYKHPITPSFTRPNPNRKRPNSFSRLDYFLLQRAHQKRLDQASTIYDYPKDLSDHRPVLIVLALSDDLDAALPQLSLPTTSDQLHRINTTTFKTVEFQRMMEGWLEGASGEDPVRELEEVLEACRDRGGEMARRLHRERTERMEYLVGRVQDLEALPVWGEAETAEWTRTSEELKRAVEERARLLRIRAHVPEIASEERLSRPVHAKLAARNSDSKITALRLGNGELTHDIDVALDHTQAHFQRLYHIEPRDPERVDRLRDELLVPIRAARTCDDPRSDPLFLRRLSEAQIDLLQQPITEDEVVAAIGTTHPGRSPGPSGVPYELYQTAPEAWSKVLTKAYNAMIERGSLSPKQGQGLVRLIFKRHKKNADRAELSSYRPITLRECDYKIFTKVYVARLNQILPDLLPPQQHGFVKDRRSADAALHLRLLIEELGARRTEFPAAALLSLDQSSAYDLVEHDWIFAIFDALGVPTTFLRVLRMLYSGDSTSARYIINGFLTAPVRLTCGLGQGDPASSSVWDIVFQPFLDALHRRNIALNLSIPALHPYPQSRAITSLAFADDVVVAVAGLESLNLLDDLALDWRHATNGRLNTDKTVVLPIGRRWDPGERPIVVKAAGESLEWIGLPFDPSGDTELAYANLIERLEATLEAVQHRWLTHHTRAFYVNRYAIPKILHFLAADIPPPEVVKKLDDMLVDFVRGGKGRTSYGRDIVFTAKNKGGLGVIRMRDVVDAVAARLWDVLLGGSGAIWQGLARASLQRAQPDLDLATDLWPHPSTPIPNDLHPRWHAALGVPKLHDAQVNPRALTTANLLALPTLLGSLHTPIRGRQTIDAVHVPDYLRLQGYPKVADLYRRELYAGGGFHLWTPPADVLGDNSEYDRRGLPQRLAIAAWYRFTVDRHKNTPLAAAVAAGRLNVPPRIGTSAPLEAIIPKPVARFAMEQRLPDPVLPQQASQYTLLNMARPYTVRRIRRVLNAKAFTNMLGLKGPPQPDDLRSFWKAVNSKALTAREREVWFKLILRFTPTRKLQHEQKHDTSPACLVCEAPVDDTDHYFFGCVDSRNIWTAARGVLCDALGCDTIEDAEYTTLQRLFGLPKLKAKLSEQEGAGRTIEIFTGMVLEMISSGRWRMQKHGTRMESLERRRVVLEERMKLRAGGARGGRGQ</sequence>
<organism evidence="3 4">
    <name type="scientific">Microbotryum saponariae</name>
    <dbReference type="NCBI Taxonomy" id="289078"/>
    <lineage>
        <taxon>Eukaryota</taxon>
        <taxon>Fungi</taxon>
        <taxon>Dikarya</taxon>
        <taxon>Basidiomycota</taxon>
        <taxon>Pucciniomycotina</taxon>
        <taxon>Microbotryomycetes</taxon>
        <taxon>Microbotryales</taxon>
        <taxon>Microbotryaceae</taxon>
        <taxon>Microbotryum</taxon>
    </lineage>
</organism>
<feature type="compositionally biased region" description="Gly residues" evidence="1">
    <location>
        <begin position="518"/>
        <end position="529"/>
    </location>
</feature>
<feature type="domain" description="Reverse transcriptase" evidence="2">
    <location>
        <begin position="1059"/>
        <end position="1344"/>
    </location>
</feature>
<dbReference type="CDD" id="cd01650">
    <property type="entry name" value="RT_nLTR_like"/>
    <property type="match status" value="2"/>
</dbReference>
<reference evidence="4" key="1">
    <citation type="submission" date="2016-10" db="EMBL/GenBank/DDBJ databases">
        <authorList>
            <person name="Jeantristanb JTB J.-T."/>
            <person name="Ricardo R."/>
        </authorList>
    </citation>
    <scope>NUCLEOTIDE SEQUENCE [LARGE SCALE GENOMIC DNA]</scope>
</reference>
<dbReference type="InterPro" id="IPR043502">
    <property type="entry name" value="DNA/RNA_pol_sf"/>
</dbReference>
<dbReference type="InterPro" id="IPR000477">
    <property type="entry name" value="RT_dom"/>
</dbReference>
<feature type="compositionally biased region" description="Low complexity" evidence="1">
    <location>
        <begin position="357"/>
        <end position="377"/>
    </location>
</feature>
<accession>A0A2X0KA71</accession>
<dbReference type="SUPFAM" id="SSF56219">
    <property type="entry name" value="DNase I-like"/>
    <property type="match status" value="2"/>
</dbReference>
<dbReference type="Proteomes" id="UP000249723">
    <property type="component" value="Unassembled WGS sequence"/>
</dbReference>
<evidence type="ECO:0000313" key="3">
    <source>
        <dbReference type="EMBL" id="SCZ90112.1"/>
    </source>
</evidence>
<dbReference type="PANTHER" id="PTHR19446">
    <property type="entry name" value="REVERSE TRANSCRIPTASES"/>
    <property type="match status" value="1"/>
</dbReference>
<feature type="compositionally biased region" description="Low complexity" evidence="1">
    <location>
        <begin position="456"/>
        <end position="493"/>
    </location>
</feature>
<dbReference type="Pfam" id="PF03372">
    <property type="entry name" value="Exo_endo_phos"/>
    <property type="match status" value="1"/>
</dbReference>
<feature type="region of interest" description="Disordered" evidence="1">
    <location>
        <begin position="515"/>
        <end position="534"/>
    </location>
</feature>
<feature type="region of interest" description="Disordered" evidence="1">
    <location>
        <begin position="357"/>
        <end position="507"/>
    </location>
</feature>
<dbReference type="SUPFAM" id="SSF56672">
    <property type="entry name" value="DNA/RNA polymerases"/>
    <property type="match status" value="2"/>
</dbReference>
<dbReference type="InterPro" id="IPR036691">
    <property type="entry name" value="Endo/exonu/phosph_ase_sf"/>
</dbReference>
<gene>
    <name evidence="3" type="ORF">BZ3500_MVSOF-1268-A1-R1_CHR1-3G01784</name>
</gene>
<dbReference type="GO" id="GO:0003824">
    <property type="term" value="F:catalytic activity"/>
    <property type="evidence" value="ECO:0007669"/>
    <property type="project" value="InterPro"/>
</dbReference>
<evidence type="ECO:0000256" key="1">
    <source>
        <dbReference type="SAM" id="MobiDB-lite"/>
    </source>
</evidence>
<name>A0A2X0KA71_9BASI</name>
<evidence type="ECO:0000313" key="4">
    <source>
        <dbReference type="Proteomes" id="UP000249723"/>
    </source>
</evidence>
<evidence type="ECO:0000259" key="2">
    <source>
        <dbReference type="PROSITE" id="PS50878"/>
    </source>
</evidence>
<dbReference type="InterPro" id="IPR005135">
    <property type="entry name" value="Endo/exonuclease/phosphatase"/>
</dbReference>
<feature type="compositionally biased region" description="Pro residues" evidence="1">
    <location>
        <begin position="1"/>
        <end position="13"/>
    </location>
</feature>